<evidence type="ECO:0000313" key="10">
    <source>
        <dbReference type="Proteomes" id="UP000676169"/>
    </source>
</evidence>
<sequence length="502" mass="52926">MLALLVLLPILGFIAILCGAPARLTAIAAAVANLVIGLAAAITPKATCWAAKLTVLQKPELHLSFGLIDGMSVVMILLSVIVTLAAVLTGKSPEGKDKLWYGSSLLISAGALGAFAATDLFFFYAFHELALIPTFLMIGMLGRGERKEAAWKITIYLGLGSIILLAGLVWLANVTGTYDIQKMLAEKTAIDPAAQKGIAALLLVGFGTLVSLFPFHSWAAPAYASAPAPTSMLHAGVLKKFGLYGLLRLAIPLLPVGMHAWVTPLLVLLLGNILWVGYVTINQKRLDTLLGNSSVMHMGYIFLAIAALAASQGQWIQREDVGGLEHVAASWTASLTPLNTIALPAAVILMFAHGISIALQFSLADKIERSTGSLDLYDLGGLAKSTPGLAFLFGIGAMASIGLPGLANFAGEVMVFLSAFQNYNAASGLGPVQIACILAIWGVVISAIYMLRAYRRIFQGPSVPATKSTTDLTFAERIPALLLIVALLAVGLYPNLLLNLLR</sequence>
<evidence type="ECO:0000256" key="1">
    <source>
        <dbReference type="ARBA" id="ARBA00004127"/>
    </source>
</evidence>
<keyword evidence="10" id="KW-1185">Reference proteome</keyword>
<dbReference type="RefSeq" id="WP_211631795.1">
    <property type="nucleotide sequence ID" value="NZ_CP073100.1"/>
</dbReference>
<evidence type="ECO:0000313" key="9">
    <source>
        <dbReference type="EMBL" id="QUE51656.1"/>
    </source>
</evidence>
<evidence type="ECO:0000256" key="7">
    <source>
        <dbReference type="SAM" id="Phobius"/>
    </source>
</evidence>
<feature type="transmembrane region" description="Helical" evidence="7">
    <location>
        <begin position="341"/>
        <end position="363"/>
    </location>
</feature>
<dbReference type="KEGG" id="lamb:KBB96_01890"/>
<keyword evidence="5 7" id="KW-0472">Membrane</keyword>
<dbReference type="Proteomes" id="UP000676169">
    <property type="component" value="Chromosome"/>
</dbReference>
<dbReference type="InterPro" id="IPR003918">
    <property type="entry name" value="NADH_UbQ_OxRdtase"/>
</dbReference>
<dbReference type="InterPro" id="IPR001750">
    <property type="entry name" value="ND/Mrp_TM"/>
</dbReference>
<evidence type="ECO:0000256" key="4">
    <source>
        <dbReference type="ARBA" id="ARBA00022989"/>
    </source>
</evidence>
<gene>
    <name evidence="9" type="ORF">KBB96_01890</name>
</gene>
<dbReference type="InterPro" id="IPR010227">
    <property type="entry name" value="NADH_Q_OxRdtase_chainM/4"/>
</dbReference>
<dbReference type="GO" id="GO:0048039">
    <property type="term" value="F:ubiquinone binding"/>
    <property type="evidence" value="ECO:0007669"/>
    <property type="project" value="TreeGrafter"/>
</dbReference>
<organism evidence="9 10">
    <name type="scientific">Luteolibacter ambystomatis</name>
    <dbReference type="NCBI Taxonomy" id="2824561"/>
    <lineage>
        <taxon>Bacteria</taxon>
        <taxon>Pseudomonadati</taxon>
        <taxon>Verrucomicrobiota</taxon>
        <taxon>Verrucomicrobiia</taxon>
        <taxon>Verrucomicrobiales</taxon>
        <taxon>Verrucomicrobiaceae</taxon>
        <taxon>Luteolibacter</taxon>
    </lineage>
</organism>
<dbReference type="GO" id="GO:0042773">
    <property type="term" value="P:ATP synthesis coupled electron transport"/>
    <property type="evidence" value="ECO:0007669"/>
    <property type="project" value="InterPro"/>
</dbReference>
<dbReference type="AlphaFoldDB" id="A0A975PFK5"/>
<feature type="transmembrane region" description="Helical" evidence="7">
    <location>
        <begin position="99"/>
        <end position="116"/>
    </location>
</feature>
<proteinExistence type="inferred from homology"/>
<dbReference type="GO" id="GO:0016020">
    <property type="term" value="C:membrane"/>
    <property type="evidence" value="ECO:0007669"/>
    <property type="project" value="UniProtKB-SubCell"/>
</dbReference>
<dbReference type="PANTHER" id="PTHR43507:SF4">
    <property type="entry name" value="PROTON-TRANSLOCATING NADH-QUINONE OXIDOREDUCTASE, CHAIN M"/>
    <property type="match status" value="1"/>
</dbReference>
<feature type="transmembrane region" description="Helical" evidence="7">
    <location>
        <begin position="288"/>
        <end position="310"/>
    </location>
</feature>
<protein>
    <submittedName>
        <fullName evidence="9">NADH-quinone oxidoreductase subunit M</fullName>
        <ecNumber evidence="9">1.6.5.-</ecNumber>
    </submittedName>
</protein>
<comment type="subcellular location">
    <subcellularLocation>
        <location evidence="1">Endomembrane system</location>
        <topology evidence="1">Multi-pass membrane protein</topology>
    </subcellularLocation>
    <subcellularLocation>
        <location evidence="6">Membrane</location>
        <topology evidence="6">Multi-pass membrane protein</topology>
    </subcellularLocation>
</comment>
<evidence type="ECO:0000256" key="3">
    <source>
        <dbReference type="ARBA" id="ARBA00022692"/>
    </source>
</evidence>
<feature type="transmembrane region" description="Helical" evidence="7">
    <location>
        <begin position="264"/>
        <end position="281"/>
    </location>
</feature>
<feature type="transmembrane region" description="Helical" evidence="7">
    <location>
        <begin position="61"/>
        <end position="87"/>
    </location>
</feature>
<feature type="domain" description="NADH:quinone oxidoreductase/Mrp antiporter transmembrane" evidence="8">
    <location>
        <begin position="339"/>
        <end position="423"/>
    </location>
</feature>
<evidence type="ECO:0000259" key="8">
    <source>
        <dbReference type="Pfam" id="PF00361"/>
    </source>
</evidence>
<accession>A0A975PFK5</accession>
<keyword evidence="3 6" id="KW-0812">Transmembrane</keyword>
<dbReference type="GO" id="GO:0015990">
    <property type="term" value="P:electron transport coupled proton transport"/>
    <property type="evidence" value="ECO:0007669"/>
    <property type="project" value="TreeGrafter"/>
</dbReference>
<dbReference type="EC" id="1.6.5.-" evidence="9"/>
<feature type="transmembrane region" description="Helical" evidence="7">
    <location>
        <begin position="153"/>
        <end position="178"/>
    </location>
</feature>
<keyword evidence="9" id="KW-0560">Oxidoreductase</keyword>
<dbReference type="GO" id="GO:0008137">
    <property type="term" value="F:NADH dehydrogenase (ubiquinone) activity"/>
    <property type="evidence" value="ECO:0007669"/>
    <property type="project" value="InterPro"/>
</dbReference>
<feature type="transmembrane region" description="Helical" evidence="7">
    <location>
        <begin position="472"/>
        <end position="493"/>
    </location>
</feature>
<dbReference type="EMBL" id="CP073100">
    <property type="protein sequence ID" value="QUE51656.1"/>
    <property type="molecule type" value="Genomic_DNA"/>
</dbReference>
<dbReference type="Pfam" id="PF00361">
    <property type="entry name" value="Proton_antipo_M"/>
    <property type="match status" value="2"/>
</dbReference>
<evidence type="ECO:0000256" key="6">
    <source>
        <dbReference type="RuleBase" id="RU000320"/>
    </source>
</evidence>
<evidence type="ECO:0000256" key="5">
    <source>
        <dbReference type="ARBA" id="ARBA00023136"/>
    </source>
</evidence>
<name>A0A975PFK5_9BACT</name>
<dbReference type="GO" id="GO:0012505">
    <property type="term" value="C:endomembrane system"/>
    <property type="evidence" value="ECO:0007669"/>
    <property type="project" value="UniProtKB-SubCell"/>
</dbReference>
<feature type="transmembrane region" description="Helical" evidence="7">
    <location>
        <begin position="389"/>
        <end position="410"/>
    </location>
</feature>
<dbReference type="GO" id="GO:0003954">
    <property type="term" value="F:NADH dehydrogenase activity"/>
    <property type="evidence" value="ECO:0007669"/>
    <property type="project" value="TreeGrafter"/>
</dbReference>
<keyword evidence="4 7" id="KW-1133">Transmembrane helix</keyword>
<feature type="transmembrane region" description="Helical" evidence="7">
    <location>
        <begin position="430"/>
        <end position="451"/>
    </location>
</feature>
<dbReference type="NCBIfam" id="TIGR01972">
    <property type="entry name" value="NDH_I_M"/>
    <property type="match status" value="1"/>
</dbReference>
<dbReference type="PRINTS" id="PR01437">
    <property type="entry name" value="NUOXDRDTASE4"/>
</dbReference>
<dbReference type="PANTHER" id="PTHR43507">
    <property type="entry name" value="NADH-UBIQUINONE OXIDOREDUCTASE CHAIN 4"/>
    <property type="match status" value="1"/>
</dbReference>
<feature type="transmembrane region" description="Helical" evidence="7">
    <location>
        <begin position="198"/>
        <end position="220"/>
    </location>
</feature>
<comment type="similarity">
    <text evidence="2">Belongs to the complex I subunit 4 family.</text>
</comment>
<reference evidence="9" key="1">
    <citation type="submission" date="2021-04" db="EMBL/GenBank/DDBJ databases">
        <title>Luteolibacter sp. 32A isolated from the skin of an Anderson's salamander (Ambystoma andersonii).</title>
        <authorList>
            <person name="Spergser J."/>
            <person name="Busse H.-J."/>
        </authorList>
    </citation>
    <scope>NUCLEOTIDE SEQUENCE</scope>
    <source>
        <strain evidence="9">32A</strain>
    </source>
</reference>
<feature type="domain" description="NADH:quinone oxidoreductase/Mrp antiporter transmembrane" evidence="8">
    <location>
        <begin position="117"/>
        <end position="307"/>
    </location>
</feature>
<evidence type="ECO:0000256" key="2">
    <source>
        <dbReference type="ARBA" id="ARBA00009025"/>
    </source>
</evidence>